<evidence type="ECO:0000256" key="12">
    <source>
        <dbReference type="ARBA" id="ARBA00081411"/>
    </source>
</evidence>
<protein>
    <recommendedName>
        <fullName evidence="10">Xaa-Pro aminopeptidase</fullName>
        <ecNumber evidence="4">3.4.11.9</ecNumber>
    </recommendedName>
    <alternativeName>
        <fullName evidence="11">Aminopeptidase P II</fullName>
    </alternativeName>
    <alternativeName>
        <fullName evidence="12">X-Pro aminopeptidase</fullName>
    </alternativeName>
</protein>
<evidence type="ECO:0000313" key="16">
    <source>
        <dbReference type="Proteomes" id="UP000003937"/>
    </source>
</evidence>
<evidence type="ECO:0000256" key="11">
    <source>
        <dbReference type="ARBA" id="ARBA00075356"/>
    </source>
</evidence>
<dbReference type="InterPro" id="IPR029149">
    <property type="entry name" value="Creatin/AminoP/Spt16_N"/>
</dbReference>
<dbReference type="GO" id="GO:0006508">
    <property type="term" value="P:proteolysis"/>
    <property type="evidence" value="ECO:0007669"/>
    <property type="project" value="UniProtKB-KW"/>
</dbReference>
<dbReference type="AlphaFoldDB" id="J3TGD2"/>
<evidence type="ECO:0000256" key="8">
    <source>
        <dbReference type="ARBA" id="ARBA00023049"/>
    </source>
</evidence>
<dbReference type="PROSITE" id="PS00491">
    <property type="entry name" value="PROLINE_PEPTIDASE"/>
    <property type="match status" value="1"/>
</dbReference>
<dbReference type="InterPro" id="IPR052433">
    <property type="entry name" value="X-Pro_dipept-like"/>
</dbReference>
<dbReference type="SUPFAM" id="SSF53092">
    <property type="entry name" value="Creatinase/prolidase N-terminal domain"/>
    <property type="match status" value="1"/>
</dbReference>
<dbReference type="PANTHER" id="PTHR43226:SF4">
    <property type="entry name" value="XAA-PRO AMINOPEPTIDASE 3"/>
    <property type="match status" value="1"/>
</dbReference>
<evidence type="ECO:0000256" key="9">
    <source>
        <dbReference type="ARBA" id="ARBA00023211"/>
    </source>
</evidence>
<keyword evidence="6 13" id="KW-0479">Metal-binding</keyword>
<proteinExistence type="inferred from homology"/>
<dbReference type="InterPro" id="IPR001131">
    <property type="entry name" value="Peptidase_M24B_aminopep-P_CS"/>
</dbReference>
<dbReference type="InterPro" id="IPR036005">
    <property type="entry name" value="Creatinase/aminopeptidase-like"/>
</dbReference>
<dbReference type="SMART" id="SM01011">
    <property type="entry name" value="AMP_N"/>
    <property type="match status" value="1"/>
</dbReference>
<dbReference type="EC" id="3.4.11.9" evidence="4"/>
<keyword evidence="7" id="KW-0378">Hydrolase</keyword>
<evidence type="ECO:0000256" key="1">
    <source>
        <dbReference type="ARBA" id="ARBA00001424"/>
    </source>
</evidence>
<dbReference type="NCBIfam" id="NF008131">
    <property type="entry name" value="PRK10879.1"/>
    <property type="match status" value="1"/>
</dbReference>
<evidence type="ECO:0000313" key="15">
    <source>
        <dbReference type="EMBL" id="AFP85467.1"/>
    </source>
</evidence>
<dbReference type="EMBL" id="CP003547">
    <property type="protein sequence ID" value="AFP85467.1"/>
    <property type="molecule type" value="Genomic_DNA"/>
</dbReference>
<dbReference type="GO" id="GO:0005829">
    <property type="term" value="C:cytosol"/>
    <property type="evidence" value="ECO:0007669"/>
    <property type="project" value="TreeGrafter"/>
</dbReference>
<dbReference type="RefSeq" id="WP_014888764.1">
    <property type="nucleotide sequence ID" value="NC_018420.1"/>
</dbReference>
<comment type="catalytic activity">
    <reaction evidence="1">
        <text>Release of any N-terminal amino acid, including proline, that is linked to proline, even from a dipeptide or tripeptide.</text>
        <dbReference type="EC" id="3.4.11.9"/>
    </reaction>
</comment>
<evidence type="ECO:0000256" key="4">
    <source>
        <dbReference type="ARBA" id="ARBA00012574"/>
    </source>
</evidence>
<keyword evidence="15" id="KW-0031">Aminopeptidase</keyword>
<accession>J3TGD2</accession>
<organism evidence="15 16">
    <name type="scientific">secondary endosymbiont of Heteropsylla cubana</name>
    <dbReference type="NCBI Taxonomy" id="134287"/>
    <lineage>
        <taxon>Bacteria</taxon>
        <taxon>Pseudomonadati</taxon>
        <taxon>Pseudomonadota</taxon>
        <taxon>Gammaproteobacteria</taxon>
        <taxon>Enterobacterales</taxon>
        <taxon>Enterobacteriaceae</taxon>
        <taxon>aphid secondary symbionts</taxon>
    </lineage>
</organism>
<reference evidence="15 16" key="1">
    <citation type="journal article" date="2012" name="Mol. Biol. Evol.">
        <title>Genome reduction and co-evolution between the primary and secondary bacterial symbionts of psyllids.</title>
        <authorList>
            <person name="Sloan D.B."/>
            <person name="Moran N.A."/>
        </authorList>
    </citation>
    <scope>NUCLEOTIDE SEQUENCE [LARGE SCALE GENOMIC DNA]</scope>
    <source>
        <strain evidence="15">Hcub_S</strain>
    </source>
</reference>
<dbReference type="SUPFAM" id="SSF55920">
    <property type="entry name" value="Creatinase/aminopeptidase"/>
    <property type="match status" value="1"/>
</dbReference>
<evidence type="ECO:0000256" key="2">
    <source>
        <dbReference type="ARBA" id="ARBA00001936"/>
    </source>
</evidence>
<dbReference type="KEGG" id="sehc:A35E_00155"/>
<dbReference type="Gene3D" id="3.40.350.10">
    <property type="entry name" value="Creatinase/prolidase N-terminal domain"/>
    <property type="match status" value="1"/>
</dbReference>
<evidence type="ECO:0000256" key="7">
    <source>
        <dbReference type="ARBA" id="ARBA00022801"/>
    </source>
</evidence>
<dbReference type="PANTHER" id="PTHR43226">
    <property type="entry name" value="XAA-PRO AMINOPEPTIDASE 3"/>
    <property type="match status" value="1"/>
</dbReference>
<comment type="similarity">
    <text evidence="3 13">Belongs to the peptidase M24B family.</text>
</comment>
<keyword evidence="9" id="KW-0464">Manganese</keyword>
<evidence type="ECO:0000256" key="10">
    <source>
        <dbReference type="ARBA" id="ARBA00069363"/>
    </source>
</evidence>
<dbReference type="Pfam" id="PF05195">
    <property type="entry name" value="AMP_N"/>
    <property type="match status" value="1"/>
</dbReference>
<evidence type="ECO:0000256" key="6">
    <source>
        <dbReference type="ARBA" id="ARBA00022723"/>
    </source>
</evidence>
<comment type="cofactor">
    <cofactor evidence="2">
        <name>Mn(2+)</name>
        <dbReference type="ChEBI" id="CHEBI:29035"/>
    </cofactor>
</comment>
<evidence type="ECO:0000259" key="14">
    <source>
        <dbReference type="SMART" id="SM01011"/>
    </source>
</evidence>
<keyword evidence="8" id="KW-0482">Metalloprotease</keyword>
<dbReference type="FunFam" id="3.90.230.10:FF:000002">
    <property type="entry name" value="Xaa-Pro aminopeptidase 3"/>
    <property type="match status" value="1"/>
</dbReference>
<evidence type="ECO:0000256" key="3">
    <source>
        <dbReference type="ARBA" id="ARBA00008766"/>
    </source>
</evidence>
<feature type="domain" description="Aminopeptidase P N-terminal" evidence="14">
    <location>
        <begin position="2"/>
        <end position="137"/>
    </location>
</feature>
<dbReference type="HOGENOM" id="CLU_017266_1_0_6"/>
<name>J3TGD2_9ENTR</name>
<dbReference type="STRING" id="134287.A35E_00155"/>
<dbReference type="Gene3D" id="3.90.230.10">
    <property type="entry name" value="Creatinase/methionine aminopeptidase superfamily"/>
    <property type="match status" value="1"/>
</dbReference>
<evidence type="ECO:0000256" key="13">
    <source>
        <dbReference type="RuleBase" id="RU000590"/>
    </source>
</evidence>
<dbReference type="PATRIC" id="fig|134287.3.peg.145"/>
<dbReference type="InterPro" id="IPR007865">
    <property type="entry name" value="Aminopep_P_N"/>
</dbReference>
<evidence type="ECO:0000256" key="5">
    <source>
        <dbReference type="ARBA" id="ARBA00022670"/>
    </source>
</evidence>
<dbReference type="CDD" id="cd01087">
    <property type="entry name" value="Prolidase"/>
    <property type="match status" value="1"/>
</dbReference>
<sequence length="443" mass="51468">MITLKEYKNRRQSLLAKMASNSAALFFSVQEKHHSTTSNNYHYQKNSNFWYFTGFNEPYALFILFKKNKNNHKSILFNQSRDKYAETWTGRRLGQITALKRLGVTMALPWEDIDNQLYLLLNKLDKVYHAQGESAFADQILFRALRKLRQGVSHELKAPTMLIDWRFWVYEMRLIKSQAELLLIRRACKISALGHVCAIKRCQPGLYEYHLEGELHYEFNRQGAPCTSYNTIVASGKNACILHYTENSSYMRNGNLVLIDSGCNYQGYASDISRTFPINGRFSKEQRIIYTLVLDMLNYALKFYGPGYTMLELHEKIIQIMVSGLWKIGIIRGNMQTFLATQGYQRFFMHRLSHFLGLDVHDMMGNSGFCEQKKVLEPRMVLTIEPGIYIPCDSDIPFAYRGIGVRIEETILITDTGNENLTDLVIKEVYEIEQLMAKVHQKR</sequence>
<keyword evidence="16" id="KW-1185">Reference proteome</keyword>
<dbReference type="GO" id="GO:0030145">
    <property type="term" value="F:manganese ion binding"/>
    <property type="evidence" value="ECO:0007669"/>
    <property type="project" value="InterPro"/>
</dbReference>
<keyword evidence="5" id="KW-0645">Protease</keyword>
<dbReference type="OrthoDB" id="9806388at2"/>
<dbReference type="Proteomes" id="UP000003937">
    <property type="component" value="Chromosome"/>
</dbReference>
<gene>
    <name evidence="15" type="ORF">A35E_00155</name>
</gene>
<dbReference type="GO" id="GO:0070006">
    <property type="term" value="F:metalloaminopeptidase activity"/>
    <property type="evidence" value="ECO:0007669"/>
    <property type="project" value="InterPro"/>
</dbReference>
<dbReference type="InterPro" id="IPR000994">
    <property type="entry name" value="Pept_M24"/>
</dbReference>
<dbReference type="Pfam" id="PF00557">
    <property type="entry name" value="Peptidase_M24"/>
    <property type="match status" value="1"/>
</dbReference>